<evidence type="ECO:0000313" key="3">
    <source>
        <dbReference type="Proteomes" id="UP000272528"/>
    </source>
</evidence>
<name>A0A3Q8X6A0_9BACL</name>
<dbReference type="EMBL" id="CP034437">
    <property type="protein sequence ID" value="AZN41341.1"/>
    <property type="molecule type" value="Genomic_DNA"/>
</dbReference>
<dbReference type="InterPro" id="IPR000719">
    <property type="entry name" value="Prot_kinase_dom"/>
</dbReference>
<dbReference type="GO" id="GO:0005524">
    <property type="term" value="F:ATP binding"/>
    <property type="evidence" value="ECO:0007669"/>
    <property type="project" value="InterPro"/>
</dbReference>
<dbReference type="Pfam" id="PF01636">
    <property type="entry name" value="APH"/>
    <property type="match status" value="1"/>
</dbReference>
<dbReference type="InterPro" id="IPR011009">
    <property type="entry name" value="Kinase-like_dom_sf"/>
</dbReference>
<dbReference type="AlphaFoldDB" id="A0A3Q8X6A0"/>
<dbReference type="SUPFAM" id="SSF56112">
    <property type="entry name" value="Protein kinase-like (PK-like)"/>
    <property type="match status" value="1"/>
</dbReference>
<reference evidence="3" key="1">
    <citation type="submission" date="2018-12" db="EMBL/GenBank/DDBJ databases">
        <title>Genome sequence of Peanibacillus sp.</title>
        <authorList>
            <person name="Subramani G."/>
            <person name="Srinivasan S."/>
            <person name="Kim M.K."/>
        </authorList>
    </citation>
    <scope>NUCLEOTIDE SEQUENCE [LARGE SCALE GENOMIC DNA]</scope>
    <source>
        <strain evidence="3">18JY67-1</strain>
    </source>
</reference>
<sequence>MGTLFHKEIFDWHSWSDHLRSVEEFRPIIGAIFERESLARGDELGLFTPATNAVFRAGSYVIKIFAPEEAGIASNVGYELEVRSTRRAHELGIRTPRIVAASYLQDKYLFPYIISEFIEGEVAGQAFKKYDLTKRMQFIEDLKSNMSRYNIKPDHAVDSAGIRIQALTNHRWQEFPPSVRSQVMSFIDELDLSNLVRVHGDINAKNVIVDRNDQLYMIDFAESSYAPYWYEYPPILFDLFDHDRAAILAFVGDAGHPDGAEMLFGALLLHDFGADYIREIYLRSTGKTVQEMSDIYELRDILEELLKG</sequence>
<accession>A0A3Q8X6A0</accession>
<dbReference type="KEGG" id="palb:EJC50_17930"/>
<dbReference type="PANTHER" id="PTHR21310">
    <property type="entry name" value="AMINOGLYCOSIDE PHOSPHOTRANSFERASE-RELATED-RELATED"/>
    <property type="match status" value="1"/>
</dbReference>
<organism evidence="2 3">
    <name type="scientific">Paenibacillus albus</name>
    <dbReference type="NCBI Taxonomy" id="2495582"/>
    <lineage>
        <taxon>Bacteria</taxon>
        <taxon>Bacillati</taxon>
        <taxon>Bacillota</taxon>
        <taxon>Bacilli</taxon>
        <taxon>Bacillales</taxon>
        <taxon>Paenibacillaceae</taxon>
        <taxon>Paenibacillus</taxon>
    </lineage>
</organism>
<dbReference type="InterPro" id="IPR002575">
    <property type="entry name" value="Aminoglycoside_PTrfase"/>
</dbReference>
<evidence type="ECO:0000313" key="2">
    <source>
        <dbReference type="EMBL" id="AZN41341.1"/>
    </source>
</evidence>
<dbReference type="Proteomes" id="UP000272528">
    <property type="component" value="Chromosome"/>
</dbReference>
<feature type="domain" description="Protein kinase" evidence="1">
    <location>
        <begin position="33"/>
        <end position="308"/>
    </location>
</feature>
<dbReference type="InterPro" id="IPR051678">
    <property type="entry name" value="AGP_Transferase"/>
</dbReference>
<dbReference type="Gene3D" id="1.10.510.10">
    <property type="entry name" value="Transferase(Phosphotransferase) domain 1"/>
    <property type="match status" value="1"/>
</dbReference>
<dbReference type="RefSeq" id="WP_126017048.1">
    <property type="nucleotide sequence ID" value="NZ_CP034437.1"/>
</dbReference>
<evidence type="ECO:0000259" key="1">
    <source>
        <dbReference type="PROSITE" id="PS50011"/>
    </source>
</evidence>
<gene>
    <name evidence="2" type="ORF">EJC50_17930</name>
</gene>
<protein>
    <submittedName>
        <fullName evidence="2">Aminoglycoside phosphotransferase family protein</fullName>
    </submittedName>
</protein>
<proteinExistence type="predicted"/>
<keyword evidence="2" id="KW-0808">Transferase</keyword>
<keyword evidence="3" id="KW-1185">Reference proteome</keyword>
<dbReference type="GO" id="GO:0004672">
    <property type="term" value="F:protein kinase activity"/>
    <property type="evidence" value="ECO:0007669"/>
    <property type="project" value="InterPro"/>
</dbReference>
<dbReference type="PROSITE" id="PS50011">
    <property type="entry name" value="PROTEIN_KINASE_DOM"/>
    <property type="match status" value="1"/>
</dbReference>
<dbReference type="OrthoDB" id="2932541at2"/>